<evidence type="ECO:0000313" key="2">
    <source>
        <dbReference type="EMBL" id="GGR05055.1"/>
    </source>
</evidence>
<dbReference type="Proteomes" id="UP000658320">
    <property type="component" value="Unassembled WGS sequence"/>
</dbReference>
<evidence type="ECO:0000256" key="1">
    <source>
        <dbReference type="SAM" id="MobiDB-lite"/>
    </source>
</evidence>
<dbReference type="EMBL" id="BMSX01000004">
    <property type="protein sequence ID" value="GGR05055.1"/>
    <property type="molecule type" value="Genomic_DNA"/>
</dbReference>
<reference evidence="2" key="2">
    <citation type="submission" date="2020-09" db="EMBL/GenBank/DDBJ databases">
        <authorList>
            <person name="Sun Q."/>
            <person name="Ohkuma M."/>
        </authorList>
    </citation>
    <scope>NUCLEOTIDE SEQUENCE</scope>
    <source>
        <strain evidence="2">JCM 4346</strain>
    </source>
</reference>
<dbReference type="AlphaFoldDB" id="A0A918C4X2"/>
<accession>A0A918C4X2</accession>
<evidence type="ECO:0000313" key="3">
    <source>
        <dbReference type="Proteomes" id="UP000658320"/>
    </source>
</evidence>
<protein>
    <submittedName>
        <fullName evidence="2">Uncharacterized protein</fullName>
    </submittedName>
</protein>
<organism evidence="2 3">
    <name type="scientific">Streptomyces aurantiogriseus</name>
    <dbReference type="NCBI Taxonomy" id="66870"/>
    <lineage>
        <taxon>Bacteria</taxon>
        <taxon>Bacillati</taxon>
        <taxon>Actinomycetota</taxon>
        <taxon>Actinomycetes</taxon>
        <taxon>Kitasatosporales</taxon>
        <taxon>Streptomycetaceae</taxon>
        <taxon>Streptomyces</taxon>
    </lineage>
</organism>
<name>A0A918C4X2_9ACTN</name>
<proteinExistence type="predicted"/>
<feature type="region of interest" description="Disordered" evidence="1">
    <location>
        <begin position="1"/>
        <end position="21"/>
    </location>
</feature>
<keyword evidence="3" id="KW-1185">Reference proteome</keyword>
<gene>
    <name evidence="2" type="ORF">GCM10010251_20870</name>
</gene>
<reference evidence="2" key="1">
    <citation type="journal article" date="2014" name="Int. J. Syst. Evol. Microbiol.">
        <title>Complete genome sequence of Corynebacterium casei LMG S-19264T (=DSM 44701T), isolated from a smear-ripened cheese.</title>
        <authorList>
            <consortium name="US DOE Joint Genome Institute (JGI-PGF)"/>
            <person name="Walter F."/>
            <person name="Albersmeier A."/>
            <person name="Kalinowski J."/>
            <person name="Ruckert C."/>
        </authorList>
    </citation>
    <scope>NUCLEOTIDE SEQUENCE</scope>
    <source>
        <strain evidence="2">JCM 4346</strain>
    </source>
</reference>
<comment type="caution">
    <text evidence="2">The sequence shown here is derived from an EMBL/GenBank/DDBJ whole genome shotgun (WGS) entry which is preliminary data.</text>
</comment>
<sequence length="130" mass="14757">MEVAVSTHKETSKPSLPRFEEAEPLGPQDAVFVQELVAVLERHGNLERFGLCLLHDHFPLAEGEILAETTDAETRTLHTRVEKVNRTKHSKPTQWRFLPGVDHSRRVEFADDPYEVVLVCDPYSGCPPQK</sequence>